<dbReference type="InterPro" id="IPR029033">
    <property type="entry name" value="His_PPase_superfam"/>
</dbReference>
<dbReference type="KEGG" id="chw:A2J15_001940"/>
<name>A0A424Z064_9BACT</name>
<dbReference type="SUPFAM" id="SSF53254">
    <property type="entry name" value="Phosphoglycerate mutase-like"/>
    <property type="match status" value="1"/>
</dbReference>
<dbReference type="EMBL" id="QURW01000010">
    <property type="protein sequence ID" value="RQD87403.1"/>
    <property type="molecule type" value="Genomic_DNA"/>
</dbReference>
<proteinExistence type="predicted"/>
<dbReference type="Pfam" id="PF00300">
    <property type="entry name" value="His_Phos_1"/>
    <property type="match status" value="1"/>
</dbReference>
<sequence length="169" mass="19662">MKKIYIIRHAKASKNKNINDFDRKLTKKGKKDIKKLCKKLALYQIHPDFILSSPAIRSAKTAKKIAKFCNFNKNKIQFNEHLYFGDFNLVLKALQDIDKQFDEIFVIGHNPLLMELGELLSSLCLASFPTSSILCLEFNINEFKNLKEHSGKLIFFDHIKKPKEKDLDF</sequence>
<dbReference type="STRING" id="1813019.A2J15_05485"/>
<dbReference type="RefSeq" id="WP_066779558.1">
    <property type="nucleotide sequence ID" value="NZ_CBCSFE010000001.1"/>
</dbReference>
<organism evidence="2 4">
    <name type="scientific">Campylobacter hepaticus</name>
    <dbReference type="NCBI Taxonomy" id="1813019"/>
    <lineage>
        <taxon>Bacteria</taxon>
        <taxon>Pseudomonadati</taxon>
        <taxon>Campylobacterota</taxon>
        <taxon>Epsilonproteobacteria</taxon>
        <taxon>Campylobacterales</taxon>
        <taxon>Campylobacteraceae</taxon>
        <taxon>Campylobacter</taxon>
    </lineage>
</organism>
<keyword evidence="3" id="KW-1185">Reference proteome</keyword>
<dbReference type="EMBL" id="CP031611">
    <property type="protein sequence ID" value="AXP08498.1"/>
    <property type="molecule type" value="Genomic_DNA"/>
</dbReference>
<dbReference type="Gene3D" id="3.40.50.1240">
    <property type="entry name" value="Phosphoglycerate mutase-like"/>
    <property type="match status" value="1"/>
</dbReference>
<dbReference type="InterPro" id="IPR013078">
    <property type="entry name" value="His_Pase_superF_clade-1"/>
</dbReference>
<evidence type="ECO:0000313" key="1">
    <source>
        <dbReference type="EMBL" id="AXP08498.1"/>
    </source>
</evidence>
<dbReference type="AlphaFoldDB" id="A0A424Z064"/>
<accession>A0A424Z064</accession>
<dbReference type="CDD" id="cd07067">
    <property type="entry name" value="HP_PGM_like"/>
    <property type="match status" value="1"/>
</dbReference>
<evidence type="ECO:0000313" key="4">
    <source>
        <dbReference type="Proteomes" id="UP000286095"/>
    </source>
</evidence>
<gene>
    <name evidence="1" type="ORF">A2J15_001940</name>
    <name evidence="2" type="ORF">DZD40_04595</name>
</gene>
<dbReference type="Proteomes" id="UP000093205">
    <property type="component" value="Chromosome"/>
</dbReference>
<dbReference type="OrthoDB" id="9810154at2"/>
<reference evidence="3 4" key="1">
    <citation type="submission" date="2018-08" db="EMBL/GenBank/DDBJ databases">
        <title>Survival mechanisms of Campylobacter hepaticus identified by genomic analysis and comparative transcriptomic analysis of in vivo and in vitro derived bacteria.</title>
        <authorList>
            <person name="Van T.T.H."/>
            <person name="Moore R.J."/>
        </authorList>
    </citation>
    <scope>NUCLEOTIDE SEQUENCE [LARGE SCALE GENOMIC DNA]</scope>
    <source>
        <strain evidence="2 4">54L</strain>
        <strain evidence="1 3">HV10</strain>
    </source>
</reference>
<evidence type="ECO:0000313" key="2">
    <source>
        <dbReference type="EMBL" id="RQD87403.1"/>
    </source>
</evidence>
<evidence type="ECO:0000313" key="3">
    <source>
        <dbReference type="Proteomes" id="UP000093205"/>
    </source>
</evidence>
<protein>
    <submittedName>
        <fullName evidence="2">Histidine phosphatase family protein</fullName>
    </submittedName>
</protein>
<dbReference type="Proteomes" id="UP000286095">
    <property type="component" value="Unassembled WGS sequence"/>
</dbReference>
<dbReference type="GeneID" id="44004267"/>